<dbReference type="InterPro" id="IPR050832">
    <property type="entry name" value="Bact_Acetyltransf"/>
</dbReference>
<sequence>MTETDWAGKIRDAREGDVPAVVALYADDPLGRAREQAAEPLPASYWIAFEAIRADPRHRLVVLDDGEIAATLQLSFLPHLVRAGTERAQIEAVRVASHRRGTGLGRALLGWAVEEARQRGCGLVQLTTDAGRPDAHRAYEALGFTATHVGMKLELDPAARHAAL</sequence>
<reference evidence="4 5" key="1">
    <citation type="submission" date="2020-07" db="EMBL/GenBank/DDBJ databases">
        <title>Sequencing the genomes of 1000 actinobacteria strains.</title>
        <authorList>
            <person name="Klenk H.-P."/>
        </authorList>
    </citation>
    <scope>NUCLEOTIDE SEQUENCE [LARGE SCALE GENOMIC DNA]</scope>
    <source>
        <strain evidence="4 5">DSM 21350</strain>
    </source>
</reference>
<comment type="caution">
    <text evidence="4">The sequence shown here is derived from an EMBL/GenBank/DDBJ whole genome shotgun (WGS) entry which is preliminary data.</text>
</comment>
<dbReference type="InterPro" id="IPR016181">
    <property type="entry name" value="Acyl_CoA_acyltransferase"/>
</dbReference>
<dbReference type="CDD" id="cd04301">
    <property type="entry name" value="NAT_SF"/>
    <property type="match status" value="1"/>
</dbReference>
<protein>
    <submittedName>
        <fullName evidence="4">GNAT superfamily N-acetyltransferase</fullName>
    </submittedName>
</protein>
<dbReference type="RefSeq" id="WP_179665178.1">
    <property type="nucleotide sequence ID" value="NZ_JACCBG010000001.1"/>
</dbReference>
<organism evidence="4 5">
    <name type="scientific">Nocardioides panaciterrulae</name>
    <dbReference type="NCBI Taxonomy" id="661492"/>
    <lineage>
        <taxon>Bacteria</taxon>
        <taxon>Bacillati</taxon>
        <taxon>Actinomycetota</taxon>
        <taxon>Actinomycetes</taxon>
        <taxon>Propionibacteriales</taxon>
        <taxon>Nocardioidaceae</taxon>
        <taxon>Nocardioides</taxon>
    </lineage>
</organism>
<dbReference type="GO" id="GO:0016747">
    <property type="term" value="F:acyltransferase activity, transferring groups other than amino-acyl groups"/>
    <property type="evidence" value="ECO:0007669"/>
    <property type="project" value="InterPro"/>
</dbReference>
<evidence type="ECO:0000313" key="4">
    <source>
        <dbReference type="EMBL" id="NYD43686.1"/>
    </source>
</evidence>
<keyword evidence="1 4" id="KW-0808">Transferase</keyword>
<dbReference type="SUPFAM" id="SSF55729">
    <property type="entry name" value="Acyl-CoA N-acyltransferases (Nat)"/>
    <property type="match status" value="1"/>
</dbReference>
<gene>
    <name evidence="4" type="ORF">BJZ21_003769</name>
</gene>
<evidence type="ECO:0000256" key="1">
    <source>
        <dbReference type="ARBA" id="ARBA00022679"/>
    </source>
</evidence>
<evidence type="ECO:0000313" key="5">
    <source>
        <dbReference type="Proteomes" id="UP000535511"/>
    </source>
</evidence>
<keyword evidence="5" id="KW-1185">Reference proteome</keyword>
<dbReference type="AlphaFoldDB" id="A0A7Y9JCV2"/>
<dbReference type="InterPro" id="IPR000182">
    <property type="entry name" value="GNAT_dom"/>
</dbReference>
<dbReference type="EMBL" id="JACCBG010000001">
    <property type="protein sequence ID" value="NYD43686.1"/>
    <property type="molecule type" value="Genomic_DNA"/>
</dbReference>
<evidence type="ECO:0000256" key="2">
    <source>
        <dbReference type="ARBA" id="ARBA00023315"/>
    </source>
</evidence>
<keyword evidence="2" id="KW-0012">Acyltransferase</keyword>
<dbReference type="Gene3D" id="3.40.630.30">
    <property type="match status" value="1"/>
</dbReference>
<evidence type="ECO:0000259" key="3">
    <source>
        <dbReference type="PROSITE" id="PS51186"/>
    </source>
</evidence>
<accession>A0A7Y9JCV2</accession>
<dbReference type="PANTHER" id="PTHR43877">
    <property type="entry name" value="AMINOALKYLPHOSPHONATE N-ACETYLTRANSFERASE-RELATED-RELATED"/>
    <property type="match status" value="1"/>
</dbReference>
<dbReference type="PANTHER" id="PTHR43877:SF2">
    <property type="entry name" value="AMINOALKYLPHOSPHONATE N-ACETYLTRANSFERASE-RELATED"/>
    <property type="match status" value="1"/>
</dbReference>
<name>A0A7Y9JCV2_9ACTN</name>
<dbReference type="Proteomes" id="UP000535511">
    <property type="component" value="Unassembled WGS sequence"/>
</dbReference>
<dbReference type="Pfam" id="PF00583">
    <property type="entry name" value="Acetyltransf_1"/>
    <property type="match status" value="1"/>
</dbReference>
<feature type="domain" description="N-acetyltransferase" evidence="3">
    <location>
        <begin position="8"/>
        <end position="164"/>
    </location>
</feature>
<dbReference type="PROSITE" id="PS51186">
    <property type="entry name" value="GNAT"/>
    <property type="match status" value="1"/>
</dbReference>
<proteinExistence type="predicted"/>